<accession>A0ABU7XW25</accession>
<keyword evidence="3" id="KW-1185">Reference proteome</keyword>
<dbReference type="Proteomes" id="UP001337305">
    <property type="component" value="Unassembled WGS sequence"/>
</dbReference>
<comment type="caution">
    <text evidence="2">The sequence shown here is derived from an EMBL/GenBank/DDBJ whole genome shotgun (WGS) entry which is preliminary data.</text>
</comment>
<protein>
    <submittedName>
        <fullName evidence="2">Uncharacterized protein</fullName>
    </submittedName>
</protein>
<dbReference type="RefSeq" id="WP_303308502.1">
    <property type="nucleotide sequence ID" value="NZ_JAODOP010000004.1"/>
</dbReference>
<dbReference type="EMBL" id="JAODOP010000004">
    <property type="protein sequence ID" value="MEF3834920.1"/>
    <property type="molecule type" value="Genomic_DNA"/>
</dbReference>
<proteinExistence type="predicted"/>
<evidence type="ECO:0000256" key="1">
    <source>
        <dbReference type="SAM" id="MobiDB-lite"/>
    </source>
</evidence>
<reference evidence="2 3" key="1">
    <citation type="submission" date="2022-09" db="EMBL/GenBank/DDBJ databases">
        <title>Genome sequencing of Flavivirga sp. MEBiC05379.</title>
        <authorList>
            <person name="Oh H.-M."/>
            <person name="Kwon K.K."/>
            <person name="Park M.J."/>
            <person name="Yang S.-H."/>
        </authorList>
    </citation>
    <scope>NUCLEOTIDE SEQUENCE [LARGE SCALE GENOMIC DNA]</scope>
    <source>
        <strain evidence="2 3">MEBiC05379</strain>
    </source>
</reference>
<evidence type="ECO:0000313" key="2">
    <source>
        <dbReference type="EMBL" id="MEF3834920.1"/>
    </source>
</evidence>
<evidence type="ECO:0000313" key="3">
    <source>
        <dbReference type="Proteomes" id="UP001337305"/>
    </source>
</evidence>
<sequence length="86" mass="9808">MGLSIFFEEENLYKEPKEMYPIKSTNNDNINCFLSLTSQYKKNNTLITIKNETPRLSTDNKENVFGGKNGKANENSSKSATMTFMI</sequence>
<feature type="region of interest" description="Disordered" evidence="1">
    <location>
        <begin position="58"/>
        <end position="80"/>
    </location>
</feature>
<gene>
    <name evidence="2" type="ORF">N1F79_17435</name>
</gene>
<name>A0ABU7XW25_9FLAO</name>
<organism evidence="2 3">
    <name type="scientific">Flavivirga spongiicola</name>
    <dbReference type="NCBI Taxonomy" id="421621"/>
    <lineage>
        <taxon>Bacteria</taxon>
        <taxon>Pseudomonadati</taxon>
        <taxon>Bacteroidota</taxon>
        <taxon>Flavobacteriia</taxon>
        <taxon>Flavobacteriales</taxon>
        <taxon>Flavobacteriaceae</taxon>
        <taxon>Flavivirga</taxon>
    </lineage>
</organism>